<name>A0A376CI03_9CORY</name>
<dbReference type="EMBL" id="UFXQ01000001">
    <property type="protein sequence ID" value="STC68064.1"/>
    <property type="molecule type" value="Genomic_DNA"/>
</dbReference>
<dbReference type="PROSITE" id="PS51257">
    <property type="entry name" value="PROKAR_LIPOPROTEIN"/>
    <property type="match status" value="1"/>
</dbReference>
<evidence type="ECO:0000313" key="2">
    <source>
        <dbReference type="EMBL" id="STC68064.1"/>
    </source>
</evidence>
<protein>
    <submittedName>
        <fullName evidence="2">Putative secreted protein</fullName>
    </submittedName>
</protein>
<feature type="compositionally biased region" description="Polar residues" evidence="1">
    <location>
        <begin position="85"/>
        <end position="101"/>
    </location>
</feature>
<dbReference type="Proteomes" id="UP000254467">
    <property type="component" value="Unassembled WGS sequence"/>
</dbReference>
<evidence type="ECO:0000313" key="3">
    <source>
        <dbReference type="Proteomes" id="UP000254467"/>
    </source>
</evidence>
<dbReference type="AlphaFoldDB" id="A0A376CI03"/>
<evidence type="ECO:0000256" key="1">
    <source>
        <dbReference type="SAM" id="MobiDB-lite"/>
    </source>
</evidence>
<sequence length="277" mass="29673">MFSSRRFATVLAAIPLTAVSLTGCSQVVEVFGPRPDAELVQLAQQAEADASTLDDEQATALRDKQARELYDEILRVCGVDPEGQSPESCTVDRSTNEATGATSLAQSGEEMARFVAENRAKLPEDSIDLVVSHVVDTLAATDVSLPENLGEITDEQDLQAAQAMLEREYALQYGLGLASAYADDGLQQRIDMLNDTSQDRVTALTLLGADQPEDSALAAGYEFQELESPTTTVAATALVDELEANLVGQWRTTAAEASSAEWQYAASHFAAHAQRGE</sequence>
<dbReference type="InterPro" id="IPR009078">
    <property type="entry name" value="Ferritin-like_SF"/>
</dbReference>
<dbReference type="STRING" id="35756.GCA_001044155_01296"/>
<dbReference type="RefSeq" id="WP_018580485.1">
    <property type="nucleotide sequence ID" value="NZ_UFXQ01000001.1"/>
</dbReference>
<keyword evidence="3" id="KW-1185">Reference proteome</keyword>
<dbReference type="OrthoDB" id="4428108at2"/>
<gene>
    <name evidence="2" type="ORF">NCTC11862_00052</name>
</gene>
<dbReference type="SUPFAM" id="SSF47240">
    <property type="entry name" value="Ferritin-like"/>
    <property type="match status" value="1"/>
</dbReference>
<accession>A0A376CI03</accession>
<organism evidence="2 3">
    <name type="scientific">Corynebacterium pilosum</name>
    <dbReference type="NCBI Taxonomy" id="35756"/>
    <lineage>
        <taxon>Bacteria</taxon>
        <taxon>Bacillati</taxon>
        <taxon>Actinomycetota</taxon>
        <taxon>Actinomycetes</taxon>
        <taxon>Mycobacteriales</taxon>
        <taxon>Corynebacteriaceae</taxon>
        <taxon>Corynebacterium</taxon>
    </lineage>
</organism>
<dbReference type="Gene3D" id="1.20.1260.10">
    <property type="match status" value="1"/>
</dbReference>
<feature type="region of interest" description="Disordered" evidence="1">
    <location>
        <begin position="81"/>
        <end position="101"/>
    </location>
</feature>
<dbReference type="InterPro" id="IPR012347">
    <property type="entry name" value="Ferritin-like"/>
</dbReference>
<proteinExistence type="predicted"/>
<reference evidence="2 3" key="1">
    <citation type="submission" date="2018-06" db="EMBL/GenBank/DDBJ databases">
        <authorList>
            <consortium name="Pathogen Informatics"/>
            <person name="Doyle S."/>
        </authorList>
    </citation>
    <scope>NUCLEOTIDE SEQUENCE [LARGE SCALE GENOMIC DNA]</scope>
    <source>
        <strain evidence="2 3">NCTC11862</strain>
    </source>
</reference>